<dbReference type="Gene3D" id="1.10.357.10">
    <property type="entry name" value="Tetracycline Repressor, domain 2"/>
    <property type="match status" value="1"/>
</dbReference>
<keyword evidence="1 2" id="KW-0238">DNA-binding</keyword>
<evidence type="ECO:0000256" key="2">
    <source>
        <dbReference type="PROSITE-ProRule" id="PRU00335"/>
    </source>
</evidence>
<dbReference type="EMBL" id="JARSBN010000004">
    <property type="protein sequence ID" value="MDG4716095.1"/>
    <property type="molecule type" value="Genomic_DNA"/>
</dbReference>
<accession>A0ABT6G224</accession>
<dbReference type="InterPro" id="IPR009057">
    <property type="entry name" value="Homeodomain-like_sf"/>
</dbReference>
<gene>
    <name evidence="4" type="ORF">P7122_09445</name>
</gene>
<dbReference type="RefSeq" id="WP_278005540.1">
    <property type="nucleotide sequence ID" value="NZ_JARSBN010000004.1"/>
</dbReference>
<feature type="DNA-binding region" description="H-T-H motif" evidence="2">
    <location>
        <begin position="24"/>
        <end position="43"/>
    </location>
</feature>
<dbReference type="InterPro" id="IPR001647">
    <property type="entry name" value="HTH_TetR"/>
</dbReference>
<evidence type="ECO:0000256" key="1">
    <source>
        <dbReference type="ARBA" id="ARBA00023125"/>
    </source>
</evidence>
<reference evidence="4 5" key="1">
    <citation type="submission" date="2023-03" db="EMBL/GenBank/DDBJ databases">
        <title>Strain YYF002 represents a novel species in the genus Winogradskyella isolated from seawater.</title>
        <authorList>
            <person name="Fu Z.-Y."/>
        </authorList>
    </citation>
    <scope>NUCLEOTIDE SEQUENCE [LARGE SCALE GENOMIC DNA]</scope>
    <source>
        <strain evidence="4 5">YYF002</strain>
    </source>
</reference>
<feature type="domain" description="HTH tetR-type" evidence="3">
    <location>
        <begin position="1"/>
        <end position="61"/>
    </location>
</feature>
<protein>
    <submittedName>
        <fullName evidence="4">TetR/AcrR family transcriptional regulator</fullName>
    </submittedName>
</protein>
<evidence type="ECO:0000313" key="4">
    <source>
        <dbReference type="EMBL" id="MDG4716095.1"/>
    </source>
</evidence>
<sequence length="197" mass="23172">MTNKCDLIKCSIANFTKFGSKRYTLDELANTMGISKKTIYKYFRSKEHLVIESVAFLIDEFRKDLNNIVQTHTEDPITCIILIYKKGFENLKHFKPSFIFGLKKYYPKANEIFDDFRDEIVNKVIYGLLEDGKTKGIVKPEVNTELFCSLYFKRFEEVAFRDNNLIEKFNNQELLNHFVVYNLKGITVNDYTNAYFG</sequence>
<dbReference type="Proteomes" id="UP001529085">
    <property type="component" value="Unassembled WGS sequence"/>
</dbReference>
<comment type="caution">
    <text evidence="4">The sequence shown here is derived from an EMBL/GenBank/DDBJ whole genome shotgun (WGS) entry which is preliminary data.</text>
</comment>
<evidence type="ECO:0000313" key="5">
    <source>
        <dbReference type="Proteomes" id="UP001529085"/>
    </source>
</evidence>
<dbReference type="PROSITE" id="PS50977">
    <property type="entry name" value="HTH_TETR_2"/>
    <property type="match status" value="1"/>
</dbReference>
<dbReference type="InterPro" id="IPR050624">
    <property type="entry name" value="HTH-type_Tx_Regulator"/>
</dbReference>
<evidence type="ECO:0000259" key="3">
    <source>
        <dbReference type="PROSITE" id="PS50977"/>
    </source>
</evidence>
<dbReference type="SUPFAM" id="SSF46689">
    <property type="entry name" value="Homeodomain-like"/>
    <property type="match status" value="1"/>
</dbReference>
<proteinExistence type="predicted"/>
<name>A0ABT6G224_9FLAO</name>
<organism evidence="4 5">
    <name type="scientific">Winogradskyella marincola</name>
    <dbReference type="NCBI Taxonomy" id="3037795"/>
    <lineage>
        <taxon>Bacteria</taxon>
        <taxon>Pseudomonadati</taxon>
        <taxon>Bacteroidota</taxon>
        <taxon>Flavobacteriia</taxon>
        <taxon>Flavobacteriales</taxon>
        <taxon>Flavobacteriaceae</taxon>
        <taxon>Winogradskyella</taxon>
    </lineage>
</organism>
<dbReference type="Gene3D" id="1.10.10.60">
    <property type="entry name" value="Homeodomain-like"/>
    <property type="match status" value="1"/>
</dbReference>
<dbReference type="PANTHER" id="PTHR43479:SF11">
    <property type="entry name" value="ACREF_ENVCD OPERON REPRESSOR-RELATED"/>
    <property type="match status" value="1"/>
</dbReference>
<dbReference type="PANTHER" id="PTHR43479">
    <property type="entry name" value="ACREF/ENVCD OPERON REPRESSOR-RELATED"/>
    <property type="match status" value="1"/>
</dbReference>
<dbReference type="Pfam" id="PF00440">
    <property type="entry name" value="TetR_N"/>
    <property type="match status" value="1"/>
</dbReference>
<keyword evidence="5" id="KW-1185">Reference proteome</keyword>